<comment type="function">
    <text evidence="4">Dirigent proteins impart stereoselectivity on the phenoxy radical-coupling reaction, yielding optically active lignans from two molecules of coniferyl alcohol in the biosynthesis of lignans, flavonolignans, and alkaloids and thus plays a central role in plant secondary metabolism.</text>
</comment>
<comment type="subunit">
    <text evidence="2 4">Homodimer.</text>
</comment>
<evidence type="ECO:0000313" key="6">
    <source>
        <dbReference type="Proteomes" id="UP001412067"/>
    </source>
</evidence>
<keyword evidence="3 4" id="KW-0964">Secreted</keyword>
<dbReference type="InterPro" id="IPR004265">
    <property type="entry name" value="Dirigent"/>
</dbReference>
<evidence type="ECO:0000313" key="5">
    <source>
        <dbReference type="EMBL" id="KAK8966599.1"/>
    </source>
</evidence>
<evidence type="ECO:0000256" key="3">
    <source>
        <dbReference type="ARBA" id="ARBA00022525"/>
    </source>
</evidence>
<accession>A0ABR2MQY5</accession>
<protein>
    <recommendedName>
        <fullName evidence="4">Dirigent protein</fullName>
    </recommendedName>
</protein>
<proteinExistence type="inferred from homology"/>
<name>A0ABR2MQY5_9ASPA</name>
<evidence type="ECO:0000256" key="1">
    <source>
        <dbReference type="ARBA" id="ARBA00010746"/>
    </source>
</evidence>
<dbReference type="Proteomes" id="UP001412067">
    <property type="component" value="Unassembled WGS sequence"/>
</dbReference>
<feature type="chain" id="PRO_5044978734" description="Dirigent protein" evidence="4">
    <location>
        <begin position="21"/>
        <end position="186"/>
    </location>
</feature>
<dbReference type="InterPro" id="IPR044859">
    <property type="entry name" value="Allene_oxi_cyc_Dirigent"/>
</dbReference>
<evidence type="ECO:0000256" key="2">
    <source>
        <dbReference type="ARBA" id="ARBA00011738"/>
    </source>
</evidence>
<keyword evidence="4" id="KW-0732">Signal</keyword>
<comment type="subcellular location">
    <subcellularLocation>
        <location evidence="4">Secreted</location>
        <location evidence="4">Extracellular space</location>
        <location evidence="4">Apoplast</location>
    </subcellularLocation>
</comment>
<reference evidence="5 6" key="1">
    <citation type="journal article" date="2022" name="Nat. Plants">
        <title>Genomes of leafy and leafless Platanthera orchids illuminate the evolution of mycoheterotrophy.</title>
        <authorList>
            <person name="Li M.H."/>
            <person name="Liu K.W."/>
            <person name="Li Z."/>
            <person name="Lu H.C."/>
            <person name="Ye Q.L."/>
            <person name="Zhang D."/>
            <person name="Wang J.Y."/>
            <person name="Li Y.F."/>
            <person name="Zhong Z.M."/>
            <person name="Liu X."/>
            <person name="Yu X."/>
            <person name="Liu D.K."/>
            <person name="Tu X.D."/>
            <person name="Liu B."/>
            <person name="Hao Y."/>
            <person name="Liao X.Y."/>
            <person name="Jiang Y.T."/>
            <person name="Sun W.H."/>
            <person name="Chen J."/>
            <person name="Chen Y.Q."/>
            <person name="Ai Y."/>
            <person name="Zhai J.W."/>
            <person name="Wu S.S."/>
            <person name="Zhou Z."/>
            <person name="Hsiao Y.Y."/>
            <person name="Wu W.L."/>
            <person name="Chen Y.Y."/>
            <person name="Lin Y.F."/>
            <person name="Hsu J.L."/>
            <person name="Li C.Y."/>
            <person name="Wang Z.W."/>
            <person name="Zhao X."/>
            <person name="Zhong W.Y."/>
            <person name="Ma X.K."/>
            <person name="Ma L."/>
            <person name="Huang J."/>
            <person name="Chen G.Z."/>
            <person name="Huang M.Z."/>
            <person name="Huang L."/>
            <person name="Peng D.H."/>
            <person name="Luo Y.B."/>
            <person name="Zou S.Q."/>
            <person name="Chen S.P."/>
            <person name="Lan S."/>
            <person name="Tsai W.C."/>
            <person name="Van de Peer Y."/>
            <person name="Liu Z.J."/>
        </authorList>
    </citation>
    <scope>NUCLEOTIDE SEQUENCE [LARGE SCALE GENOMIC DNA]</scope>
    <source>
        <strain evidence="5">Lor288</strain>
    </source>
</reference>
<comment type="similarity">
    <text evidence="1 4">Belongs to the plant dirigent protein family.</text>
</comment>
<sequence length="186" mass="20393">MATIKIFLLLLLLPPTVIFADSVAAPAPAPDNIFEKPGSLERYTYIHLYVQIINPTQPLVVRGPNNNPLGFGNMIMVDNPLTEGIDSSSKLIGREQGYTIGISRDPVFSTTINFLTLNLAFTDGEHNGSTITVMGRDPVFNAQRELMVVGGTGAFRMARGYSFWTIDSFNITGNSVVEGNIHVFHY</sequence>
<dbReference type="PANTHER" id="PTHR21495">
    <property type="entry name" value="NUCLEOPORIN-RELATED"/>
    <property type="match status" value="1"/>
</dbReference>
<comment type="caution">
    <text evidence="5">The sequence shown here is derived from an EMBL/GenBank/DDBJ whole genome shotgun (WGS) entry which is preliminary data.</text>
</comment>
<gene>
    <name evidence="5" type="ORF">KSP40_PGU015456</name>
</gene>
<organism evidence="5 6">
    <name type="scientific">Platanthera guangdongensis</name>
    <dbReference type="NCBI Taxonomy" id="2320717"/>
    <lineage>
        <taxon>Eukaryota</taxon>
        <taxon>Viridiplantae</taxon>
        <taxon>Streptophyta</taxon>
        <taxon>Embryophyta</taxon>
        <taxon>Tracheophyta</taxon>
        <taxon>Spermatophyta</taxon>
        <taxon>Magnoliopsida</taxon>
        <taxon>Liliopsida</taxon>
        <taxon>Asparagales</taxon>
        <taxon>Orchidaceae</taxon>
        <taxon>Orchidoideae</taxon>
        <taxon>Orchideae</taxon>
        <taxon>Orchidinae</taxon>
        <taxon>Platanthera</taxon>
    </lineage>
</organism>
<dbReference type="Pfam" id="PF03018">
    <property type="entry name" value="Dirigent"/>
    <property type="match status" value="1"/>
</dbReference>
<dbReference type="Gene3D" id="2.40.480.10">
    <property type="entry name" value="Allene oxide cyclase-like"/>
    <property type="match status" value="1"/>
</dbReference>
<keyword evidence="4" id="KW-0052">Apoplast</keyword>
<feature type="signal peptide" evidence="4">
    <location>
        <begin position="1"/>
        <end position="20"/>
    </location>
</feature>
<keyword evidence="6" id="KW-1185">Reference proteome</keyword>
<evidence type="ECO:0000256" key="4">
    <source>
        <dbReference type="RuleBase" id="RU363099"/>
    </source>
</evidence>
<dbReference type="EMBL" id="JBBWWR010000005">
    <property type="protein sequence ID" value="KAK8966599.1"/>
    <property type="molecule type" value="Genomic_DNA"/>
</dbReference>